<feature type="domain" description="Amidohydrolase 3" evidence="1">
    <location>
        <begin position="44"/>
        <end position="391"/>
    </location>
</feature>
<name>A0A6C7EFW6_ILUCY</name>
<organism evidence="2 3">
    <name type="scientific">Ilumatobacter coccineus (strain NBRC 103263 / KCTC 29153 / YM16-304)</name>
    <dbReference type="NCBI Taxonomy" id="1313172"/>
    <lineage>
        <taxon>Bacteria</taxon>
        <taxon>Bacillati</taxon>
        <taxon>Actinomycetota</taxon>
        <taxon>Acidimicrobiia</taxon>
        <taxon>Acidimicrobiales</taxon>
        <taxon>Ilumatobacteraceae</taxon>
        <taxon>Ilumatobacter</taxon>
    </lineage>
</organism>
<dbReference type="RefSeq" id="WP_015442755.1">
    <property type="nucleotide sequence ID" value="NC_020520.1"/>
</dbReference>
<evidence type="ECO:0000313" key="3">
    <source>
        <dbReference type="Proteomes" id="UP000011863"/>
    </source>
</evidence>
<dbReference type="Gene3D" id="2.30.40.10">
    <property type="entry name" value="Urease, subunit C, domain 1"/>
    <property type="match status" value="1"/>
</dbReference>
<accession>A0A6C7EFW6</accession>
<dbReference type="Pfam" id="PF07969">
    <property type="entry name" value="Amidohydro_3"/>
    <property type="match status" value="1"/>
</dbReference>
<evidence type="ECO:0000259" key="1">
    <source>
        <dbReference type="Pfam" id="PF07969"/>
    </source>
</evidence>
<dbReference type="SUPFAM" id="SSF51556">
    <property type="entry name" value="Metallo-dependent hydrolases"/>
    <property type="match status" value="1"/>
</dbReference>
<proteinExistence type="predicted"/>
<dbReference type="PANTHER" id="PTHR32027:SF9">
    <property type="entry name" value="BLL3847 PROTEIN"/>
    <property type="match status" value="1"/>
</dbReference>
<dbReference type="AlphaFoldDB" id="A0A6C7EFW6"/>
<reference evidence="2 3" key="1">
    <citation type="journal article" date="2013" name="Int. J. Syst. Evol. Microbiol.">
        <title>Ilumatobacter nonamiense sp. nov. and Ilumatobacter coccineum sp. nov., isolated from seashore sand.</title>
        <authorList>
            <person name="Matsumoto A."/>
            <person name="Kasai H."/>
            <person name="Matsuo Y."/>
            <person name="Shizuri Y."/>
            <person name="Ichikawa N."/>
            <person name="Fujita N."/>
            <person name="Omura S."/>
            <person name="Takahashi Y."/>
        </authorList>
    </citation>
    <scope>NUCLEOTIDE SEQUENCE [LARGE SCALE GENOMIC DNA]</scope>
    <source>
        <strain evidence="3">NBRC 103263 / KCTC 29153 / YM16-304</strain>
    </source>
</reference>
<keyword evidence="3" id="KW-1185">Reference proteome</keyword>
<dbReference type="KEGG" id="aym:YM304_31940"/>
<dbReference type="InterPro" id="IPR052349">
    <property type="entry name" value="Metallo-hydrolase_Enzymes"/>
</dbReference>
<dbReference type="InterPro" id="IPR011059">
    <property type="entry name" value="Metal-dep_hydrolase_composite"/>
</dbReference>
<dbReference type="InterPro" id="IPR013108">
    <property type="entry name" value="Amidohydro_3"/>
</dbReference>
<protein>
    <submittedName>
        <fullName evidence="2">Putative hydrolase</fullName>
    </submittedName>
</protein>
<dbReference type="NCBIfam" id="NF004636">
    <property type="entry name" value="PRK05985.1"/>
    <property type="match status" value="1"/>
</dbReference>
<dbReference type="Gene3D" id="3.20.20.140">
    <property type="entry name" value="Metal-dependent hydrolases"/>
    <property type="match status" value="1"/>
</dbReference>
<dbReference type="InterPro" id="IPR032466">
    <property type="entry name" value="Metal_Hydrolase"/>
</dbReference>
<dbReference type="OrthoDB" id="3366604at2"/>
<gene>
    <name evidence="2" type="ORF">YM304_31940</name>
</gene>
<sequence>MTNDNDLLVRDVRLGGSDRSEAIVIVGGRVQSVGAAPSDWMGPTVDGAGMLALPGLVDGHAHVDKTMWGLPWRGHSADPERGLAGLIDNERSGRRELPSVYERAGALLDAYIERGTTLIRTHVDVDLDNGVSAVEQVRQAADDRAGAIDVQIVAFPQSGMLVAPGTVELLDAAISAGADLVGGIDPAGFDGSPVEHLDAIFAIADRHGCGLDLHLHDRGALGRWEMGQVVDRTRALGLDGKVTVSHAFGLCDGDPSIPSLVERLGAQRISLATVAPGNVDPLPLDLLDQYGVAVCLGQDGIRDLWSPWGDADMLARAGLMGWRAGYRRDADLDRCADIATTRGAAAIGVTDHALVPGGRGDVVLVDAACAAEAVVTSPPRRLVVAAGRVVAGDRARTATDARRLS</sequence>
<dbReference type="PANTHER" id="PTHR32027">
    <property type="entry name" value="CYTOSINE DEAMINASE"/>
    <property type="match status" value="1"/>
</dbReference>
<evidence type="ECO:0000313" key="2">
    <source>
        <dbReference type="EMBL" id="BAN03508.1"/>
    </source>
</evidence>
<dbReference type="SUPFAM" id="SSF51338">
    <property type="entry name" value="Composite domain of metallo-dependent hydrolases"/>
    <property type="match status" value="1"/>
</dbReference>
<dbReference type="GO" id="GO:0016814">
    <property type="term" value="F:hydrolase activity, acting on carbon-nitrogen (but not peptide) bonds, in cyclic amidines"/>
    <property type="evidence" value="ECO:0007669"/>
    <property type="project" value="TreeGrafter"/>
</dbReference>
<keyword evidence="2" id="KW-0378">Hydrolase</keyword>
<dbReference type="EMBL" id="AP012057">
    <property type="protein sequence ID" value="BAN03508.1"/>
    <property type="molecule type" value="Genomic_DNA"/>
</dbReference>
<dbReference type="CDD" id="cd01293">
    <property type="entry name" value="Bact_CD"/>
    <property type="match status" value="1"/>
</dbReference>
<dbReference type="Proteomes" id="UP000011863">
    <property type="component" value="Chromosome"/>
</dbReference>